<comment type="function">
    <text evidence="2">Antitoxin component of a type II toxin-antitoxin (TA) system.</text>
</comment>
<evidence type="ECO:0000256" key="3">
    <source>
        <dbReference type="SAM" id="MobiDB-lite"/>
    </source>
</evidence>
<protein>
    <recommendedName>
        <fullName evidence="2">Antitoxin</fullName>
    </recommendedName>
</protein>
<dbReference type="InterPro" id="IPR036165">
    <property type="entry name" value="YefM-like_sf"/>
</dbReference>
<gene>
    <name evidence="4" type="ORF">N8A98_10225</name>
</gene>
<dbReference type="SUPFAM" id="SSF143120">
    <property type="entry name" value="YefM-like"/>
    <property type="match status" value="1"/>
</dbReference>
<proteinExistence type="inferred from homology"/>
<reference evidence="4 5" key="1">
    <citation type="submission" date="2022-09" db="EMBL/GenBank/DDBJ databases">
        <title>Interaction between co-microsymbionts with complementary sets of symbiotic genes in legume-rhizobium systems.</title>
        <authorList>
            <person name="Safronova V."/>
            <person name="Sazanova A."/>
            <person name="Afonin A."/>
            <person name="Chirak E."/>
        </authorList>
    </citation>
    <scope>NUCLEOTIDE SEQUENCE [LARGE SCALE GENOMIC DNA]</scope>
    <source>
        <strain evidence="4 5">A18/4-1</strain>
    </source>
</reference>
<dbReference type="NCBIfam" id="TIGR01552">
    <property type="entry name" value="phd_fam"/>
    <property type="match status" value="1"/>
</dbReference>
<dbReference type="InterPro" id="IPR006442">
    <property type="entry name" value="Antitoxin_Phd/YefM"/>
</dbReference>
<evidence type="ECO:0000256" key="2">
    <source>
        <dbReference type="RuleBase" id="RU362080"/>
    </source>
</evidence>
<name>A0ABY6CK10_9HYPH</name>
<accession>A0ABY6CK10</accession>
<dbReference type="EMBL" id="CP104965">
    <property type="protein sequence ID" value="UXN71526.1"/>
    <property type="molecule type" value="Genomic_DNA"/>
</dbReference>
<dbReference type="RefSeq" id="WP_262171117.1">
    <property type="nucleotide sequence ID" value="NZ_CP104965.1"/>
</dbReference>
<dbReference type="Gene3D" id="3.40.1620.10">
    <property type="entry name" value="YefM-like domain"/>
    <property type="match status" value="1"/>
</dbReference>
<dbReference type="Pfam" id="PF02604">
    <property type="entry name" value="PhdYeFM_antitox"/>
    <property type="match status" value="1"/>
</dbReference>
<keyword evidence="5" id="KW-1185">Reference proteome</keyword>
<dbReference type="Proteomes" id="UP001061862">
    <property type="component" value="Chromosome"/>
</dbReference>
<evidence type="ECO:0000313" key="5">
    <source>
        <dbReference type="Proteomes" id="UP001061862"/>
    </source>
</evidence>
<evidence type="ECO:0000256" key="1">
    <source>
        <dbReference type="ARBA" id="ARBA00009981"/>
    </source>
</evidence>
<organism evidence="4 5">
    <name type="scientific">Devosia neptuniae</name>
    <dbReference type="NCBI Taxonomy" id="191302"/>
    <lineage>
        <taxon>Bacteria</taxon>
        <taxon>Pseudomonadati</taxon>
        <taxon>Pseudomonadota</taxon>
        <taxon>Alphaproteobacteria</taxon>
        <taxon>Hyphomicrobiales</taxon>
        <taxon>Devosiaceae</taxon>
        <taxon>Devosia</taxon>
    </lineage>
</organism>
<sequence>MEISVTDAKSQLTDLVRQAEAGSEVVLTRHGHPVARLVPIAPARLTPEQRRAVLQPFLGIGKTSDGDGTDAAHSQDFLYDEHGLPK</sequence>
<evidence type="ECO:0000313" key="4">
    <source>
        <dbReference type="EMBL" id="UXN71526.1"/>
    </source>
</evidence>
<feature type="region of interest" description="Disordered" evidence="3">
    <location>
        <begin position="59"/>
        <end position="86"/>
    </location>
</feature>
<comment type="similarity">
    <text evidence="1 2">Belongs to the phD/YefM antitoxin family.</text>
</comment>